<sequence length="551" mass="61301">MKKNSPGTMPITPNPSRSNTQKNMHTHSINSKIPTSPSTKGNKSISNSPSTSRNVIAMNTSTRHPPTTASTITAELPNDTATNPAVYSDNVVSNVHKNNHTQPTSNNGINNTDSSLNFASIVAKEITPNREQAIVFNSIDGIPQKDYVIAIGQIVQPKNILFVSRISNNRFCIFLNSKEILESLIVKNPTITINGHEIQLRRLLNPAKRIVISNVCPSIPNTTILHALQNLDISPSSQINHLKAGINLVGYEHILSFRRQIYIKHEDIHKLPGSLTLSHNQSQFRVFFTDDTLTCYTCHKTGHTSNTCKKDLLNDTNMQTVHDHNPLLKPENSPEKCNDKADIILPLQPPLIHNTSENTNLDWLENLPITTDTVIIHSSPSAPVNTISRKSNEKEPLQITGDPSMDTTDNNKRPLSETASTPMSPTTNNSPHSPISKGKPNKKKPKISSRSNSFSQAEDNPIVSSLKPVESHFLDTNNVPISLLQYQYIIENFSNKSINIHTLLKQVNTDIKTIIDITEKIQPMIRETKMKAKLTRLRHLLFQSLPPSDQN</sequence>
<keyword evidence="8" id="KW-1185">Reference proteome</keyword>
<keyword evidence="1" id="KW-0479">Metal-binding</keyword>
<dbReference type="Proteomes" id="UP001160148">
    <property type="component" value="Unassembled WGS sequence"/>
</dbReference>
<comment type="caution">
    <text evidence="4">The sequence shown here is derived from an EMBL/GenBank/DDBJ whole genome shotgun (WGS) entry which is preliminary data.</text>
</comment>
<evidence type="ECO:0000313" key="7">
    <source>
        <dbReference type="EMBL" id="CAI6370952.1"/>
    </source>
</evidence>
<keyword evidence="1" id="KW-0862">Zinc</keyword>
<dbReference type="EMBL" id="CARXXK010000671">
    <property type="protein sequence ID" value="CAI6370952.1"/>
    <property type="molecule type" value="Genomic_DNA"/>
</dbReference>
<organism evidence="4 8">
    <name type="scientific">Macrosiphum euphorbiae</name>
    <name type="common">potato aphid</name>
    <dbReference type="NCBI Taxonomy" id="13131"/>
    <lineage>
        <taxon>Eukaryota</taxon>
        <taxon>Metazoa</taxon>
        <taxon>Ecdysozoa</taxon>
        <taxon>Arthropoda</taxon>
        <taxon>Hexapoda</taxon>
        <taxon>Insecta</taxon>
        <taxon>Pterygota</taxon>
        <taxon>Neoptera</taxon>
        <taxon>Paraneoptera</taxon>
        <taxon>Hemiptera</taxon>
        <taxon>Sternorrhyncha</taxon>
        <taxon>Aphidomorpha</taxon>
        <taxon>Aphidoidea</taxon>
        <taxon>Aphididae</taxon>
        <taxon>Macrosiphini</taxon>
        <taxon>Macrosiphum</taxon>
    </lineage>
</organism>
<evidence type="ECO:0000259" key="3">
    <source>
        <dbReference type="PROSITE" id="PS50158"/>
    </source>
</evidence>
<name>A0AAV0VKJ7_9HEMI</name>
<evidence type="ECO:0000313" key="5">
    <source>
        <dbReference type="EMBL" id="CAI6346607.1"/>
    </source>
</evidence>
<protein>
    <recommendedName>
        <fullName evidence="3">CCHC-type domain-containing protein</fullName>
    </recommendedName>
</protein>
<proteinExistence type="predicted"/>
<feature type="region of interest" description="Disordered" evidence="2">
    <location>
        <begin position="380"/>
        <end position="459"/>
    </location>
</feature>
<evidence type="ECO:0000256" key="1">
    <source>
        <dbReference type="PROSITE-ProRule" id="PRU00047"/>
    </source>
</evidence>
<gene>
    <name evidence="6" type="ORF">MEUPH1_LOCUS20301</name>
    <name evidence="7" type="ORF">MEUPH1_LOCUS25016</name>
    <name evidence="5" type="ORF">MEUPH1_LOCUS3499</name>
    <name evidence="4" type="ORF">MEUPH1_LOCUS984</name>
</gene>
<evidence type="ECO:0000313" key="6">
    <source>
        <dbReference type="EMBL" id="CAI6365607.1"/>
    </source>
</evidence>
<evidence type="ECO:0000313" key="4">
    <source>
        <dbReference type="EMBL" id="CAI6343762.1"/>
    </source>
</evidence>
<evidence type="ECO:0000256" key="2">
    <source>
        <dbReference type="SAM" id="MobiDB-lite"/>
    </source>
</evidence>
<feature type="compositionally biased region" description="Polar residues" evidence="2">
    <location>
        <begin position="417"/>
        <end position="432"/>
    </location>
</feature>
<feature type="region of interest" description="Disordered" evidence="2">
    <location>
        <begin position="1"/>
        <end position="86"/>
    </location>
</feature>
<feature type="compositionally biased region" description="Polar residues" evidence="2">
    <location>
        <begin position="380"/>
        <end position="389"/>
    </location>
</feature>
<dbReference type="PROSITE" id="PS50158">
    <property type="entry name" value="ZF_CCHC"/>
    <property type="match status" value="1"/>
</dbReference>
<dbReference type="InterPro" id="IPR001878">
    <property type="entry name" value="Znf_CCHC"/>
</dbReference>
<evidence type="ECO:0000313" key="8">
    <source>
        <dbReference type="Proteomes" id="UP001160148"/>
    </source>
</evidence>
<reference evidence="4 8" key="1">
    <citation type="submission" date="2023-01" db="EMBL/GenBank/DDBJ databases">
        <authorList>
            <person name="Whitehead M."/>
        </authorList>
    </citation>
    <scope>NUCLEOTIDE SEQUENCE [LARGE SCALE GENOMIC DNA]</scope>
</reference>
<dbReference type="EMBL" id="CARXXK010000001">
    <property type="protein sequence ID" value="CAI6343762.1"/>
    <property type="molecule type" value="Genomic_DNA"/>
</dbReference>
<keyword evidence="1" id="KW-0863">Zinc-finger</keyword>
<dbReference type="GO" id="GO:0003676">
    <property type="term" value="F:nucleic acid binding"/>
    <property type="evidence" value="ECO:0007669"/>
    <property type="project" value="InterPro"/>
</dbReference>
<dbReference type="EMBL" id="CARXXK010000001">
    <property type="protein sequence ID" value="CAI6346607.1"/>
    <property type="molecule type" value="Genomic_DNA"/>
</dbReference>
<feature type="compositionally biased region" description="Polar residues" evidence="2">
    <location>
        <begin position="14"/>
        <end position="86"/>
    </location>
</feature>
<feature type="domain" description="CCHC-type" evidence="3">
    <location>
        <begin position="295"/>
        <end position="310"/>
    </location>
</feature>
<dbReference type="AlphaFoldDB" id="A0AAV0VKJ7"/>
<dbReference type="EMBL" id="CARXXK010000004">
    <property type="protein sequence ID" value="CAI6365607.1"/>
    <property type="molecule type" value="Genomic_DNA"/>
</dbReference>
<dbReference type="GO" id="GO:0008270">
    <property type="term" value="F:zinc ion binding"/>
    <property type="evidence" value="ECO:0007669"/>
    <property type="project" value="UniProtKB-KW"/>
</dbReference>
<accession>A0AAV0VKJ7</accession>